<dbReference type="HOGENOM" id="CLU_043949_0_0_5"/>
<accession>A0A0H3C5D1</accession>
<dbReference type="GeneID" id="7329805"/>
<dbReference type="Pfam" id="PF00534">
    <property type="entry name" value="Glycos_transf_1"/>
    <property type="match status" value="1"/>
</dbReference>
<dbReference type="AlphaFoldDB" id="A0A0H3C5D1"/>
<dbReference type="PANTHER" id="PTHR12526:SF636">
    <property type="entry name" value="BLL3647 PROTEIN"/>
    <property type="match status" value="1"/>
</dbReference>
<dbReference type="PANTHER" id="PTHR12526">
    <property type="entry name" value="GLYCOSYLTRANSFERASE"/>
    <property type="match status" value="1"/>
</dbReference>
<dbReference type="GO" id="GO:0016757">
    <property type="term" value="F:glycosyltransferase activity"/>
    <property type="evidence" value="ECO:0007669"/>
    <property type="project" value="InterPro"/>
</dbReference>
<gene>
    <name evidence="2" type="ordered locus">CCNA_01055</name>
</gene>
<organism evidence="2 3">
    <name type="scientific">Caulobacter vibrioides (strain NA1000 / CB15N)</name>
    <name type="common">Caulobacter crescentus</name>
    <dbReference type="NCBI Taxonomy" id="565050"/>
    <lineage>
        <taxon>Bacteria</taxon>
        <taxon>Pseudomonadati</taxon>
        <taxon>Pseudomonadota</taxon>
        <taxon>Alphaproteobacteria</taxon>
        <taxon>Caulobacterales</taxon>
        <taxon>Caulobacteraceae</taxon>
        <taxon>Caulobacter</taxon>
    </lineage>
</organism>
<dbReference type="EMBL" id="CP001340">
    <property type="protein sequence ID" value="ACL94520.1"/>
    <property type="molecule type" value="Genomic_DNA"/>
</dbReference>
<keyword evidence="3" id="KW-1185">Reference proteome</keyword>
<dbReference type="RefSeq" id="WP_010918887.1">
    <property type="nucleotide sequence ID" value="NC_011916.1"/>
</dbReference>
<sequence length="434" mass="46829">MKICWVTPFVLRSSIGRVSAEVAKQLATRGHQVEILRCEDQNDPAEPLHPTALPVHHWRAYDLARLRAEFDVVVVNIGDNYPFHAGVFAILDAAPCLGIFHDFYIYNLFSGWLYYNGLDYRRHDAEIVATYGPAAQPHAVAVRSGQMLDMGEIAQHLPMTEWLAGRCEAALAHARFYAPKLEAACAGPVAVTPLCCPDRATPPGPPKAKSQLTLTTVGVMNPNKRVADVIQALGGSEALKGCIYRLVGPISDEERARLEALAAEVGFANLVIDGAVDDETLDRRLDEADIMIALRKPVLEGASGSACEGMLSGRPTVVARAGFYGELPDELVFKVDGEIVVEALRATLERLVADAPLRFKTGQAARAWALENLNAARYAEAVEALAEVQVTSRPLLAVGRRIGGELSAMGLAEADPAAARIGATLQRLFAPLPQ</sequence>
<evidence type="ECO:0000313" key="3">
    <source>
        <dbReference type="Proteomes" id="UP000001364"/>
    </source>
</evidence>
<dbReference type="CDD" id="cd03801">
    <property type="entry name" value="GT4_PimA-like"/>
    <property type="match status" value="1"/>
</dbReference>
<dbReference type="Gene3D" id="3.40.50.2000">
    <property type="entry name" value="Glycogen Phosphorylase B"/>
    <property type="match status" value="2"/>
</dbReference>
<name>A0A0H3C5D1_CAUVN</name>
<proteinExistence type="predicted"/>
<dbReference type="RefSeq" id="YP_002516428.1">
    <property type="nucleotide sequence ID" value="NC_011916.1"/>
</dbReference>
<keyword evidence="2" id="KW-0808">Transferase</keyword>
<dbReference type="Proteomes" id="UP000001364">
    <property type="component" value="Chromosome"/>
</dbReference>
<reference evidence="2 3" key="1">
    <citation type="journal article" date="2010" name="J. Bacteriol.">
        <title>The genetic basis of laboratory adaptation in Caulobacter crescentus.</title>
        <authorList>
            <person name="Marks M.E."/>
            <person name="Castro-Rojas C.M."/>
            <person name="Teiling C."/>
            <person name="Du L."/>
            <person name="Kapatral V."/>
            <person name="Walunas T.L."/>
            <person name="Crosson S."/>
        </authorList>
    </citation>
    <scope>NUCLEOTIDE SEQUENCE [LARGE SCALE GENOMIC DNA]</scope>
    <source>
        <strain evidence="3">NA1000 / CB15N</strain>
    </source>
</reference>
<dbReference type="InterPro" id="IPR001296">
    <property type="entry name" value="Glyco_trans_1"/>
</dbReference>
<dbReference type="PATRIC" id="fig|565050.3.peg.1038"/>
<protein>
    <submittedName>
        <fullName evidence="2">GT1 family glyscosyl transferase</fullName>
    </submittedName>
</protein>
<dbReference type="KEGG" id="ccs:CCNA_01055"/>
<evidence type="ECO:0000259" key="1">
    <source>
        <dbReference type="Pfam" id="PF00534"/>
    </source>
</evidence>
<evidence type="ECO:0000313" key="2">
    <source>
        <dbReference type="EMBL" id="ACL94520.1"/>
    </source>
</evidence>
<dbReference type="SUPFAM" id="SSF53756">
    <property type="entry name" value="UDP-Glycosyltransferase/glycogen phosphorylase"/>
    <property type="match status" value="1"/>
</dbReference>
<feature type="domain" description="Glycosyl transferase family 1" evidence="1">
    <location>
        <begin position="206"/>
        <end position="368"/>
    </location>
</feature>
<dbReference type="SMR" id="A0A0H3C5D1"/>
<dbReference type="OrthoDB" id="5172124at2"/>